<evidence type="ECO:0000313" key="2">
    <source>
        <dbReference type="Proteomes" id="UP000284824"/>
    </source>
</evidence>
<dbReference type="AlphaFoldDB" id="A0A438MHW3"/>
<reference evidence="1 2" key="1">
    <citation type="submission" date="2019-01" db="EMBL/GenBank/DDBJ databases">
        <title>Sequencing the genomes of 1000 actinobacteria strains.</title>
        <authorList>
            <person name="Klenk H.-P."/>
        </authorList>
    </citation>
    <scope>NUCLEOTIDE SEQUENCE [LARGE SCALE GENOMIC DNA]</scope>
    <source>
        <strain evidence="1 2">DSM 43925</strain>
    </source>
</reference>
<organism evidence="1 2">
    <name type="scientific">Nonomuraea polychroma</name>
    <dbReference type="NCBI Taxonomy" id="46176"/>
    <lineage>
        <taxon>Bacteria</taxon>
        <taxon>Bacillati</taxon>
        <taxon>Actinomycetota</taxon>
        <taxon>Actinomycetes</taxon>
        <taxon>Streptosporangiales</taxon>
        <taxon>Streptosporangiaceae</taxon>
        <taxon>Nonomuraea</taxon>
    </lineage>
</organism>
<proteinExistence type="predicted"/>
<comment type="caution">
    <text evidence="1">The sequence shown here is derived from an EMBL/GenBank/DDBJ whole genome shotgun (WGS) entry which is preliminary data.</text>
</comment>
<protein>
    <submittedName>
        <fullName evidence="1">Uncharacterized protein</fullName>
    </submittedName>
</protein>
<gene>
    <name evidence="1" type="ORF">EDD27_8260</name>
</gene>
<sequence>MEIGESAQVIEVGRTGLEPGTYGLKADLTLTCVCRSTCINA</sequence>
<accession>A0A438MHW3</accession>
<keyword evidence="2" id="KW-1185">Reference proteome</keyword>
<dbReference type="EMBL" id="SAUN01000001">
    <property type="protein sequence ID" value="RVX45459.1"/>
    <property type="molecule type" value="Genomic_DNA"/>
</dbReference>
<dbReference type="Proteomes" id="UP000284824">
    <property type="component" value="Unassembled WGS sequence"/>
</dbReference>
<name>A0A438MHW3_9ACTN</name>
<evidence type="ECO:0000313" key="1">
    <source>
        <dbReference type="EMBL" id="RVX45459.1"/>
    </source>
</evidence>